<reference evidence="1 2" key="1">
    <citation type="submission" date="2018-03" db="EMBL/GenBank/DDBJ databases">
        <title>Adhaeribacter sp. HMF7605 Genome sequencing and assembly.</title>
        <authorList>
            <person name="Kang H."/>
            <person name="Kang J."/>
            <person name="Cha I."/>
            <person name="Kim H."/>
            <person name="Joh K."/>
        </authorList>
    </citation>
    <scope>NUCLEOTIDE SEQUENCE [LARGE SCALE GENOMIC DNA]</scope>
    <source>
        <strain evidence="1 2">HMF7605</strain>
    </source>
</reference>
<dbReference type="AlphaFoldDB" id="A0A2T2YLS0"/>
<dbReference type="Gene3D" id="2.80.10.50">
    <property type="match status" value="1"/>
</dbReference>
<dbReference type="SUPFAM" id="SSF101898">
    <property type="entry name" value="NHL repeat"/>
    <property type="match status" value="2"/>
</dbReference>
<dbReference type="NCBIfam" id="TIGR04131">
    <property type="entry name" value="Bac_Flav_CTERM"/>
    <property type="match status" value="1"/>
</dbReference>
<proteinExistence type="predicted"/>
<dbReference type="InterPro" id="IPR011042">
    <property type="entry name" value="6-blade_b-propeller_TolB-like"/>
</dbReference>
<protein>
    <recommendedName>
        <fullName evidence="3">T9SS type B sorting domain-containing protein</fullName>
    </recommendedName>
</protein>
<dbReference type="Proteomes" id="UP000240357">
    <property type="component" value="Unassembled WGS sequence"/>
</dbReference>
<dbReference type="EMBL" id="PYFT01000001">
    <property type="protein sequence ID" value="PSR56458.1"/>
    <property type="molecule type" value="Genomic_DNA"/>
</dbReference>
<dbReference type="Pfam" id="PF06739">
    <property type="entry name" value="SBBP"/>
    <property type="match status" value="3"/>
</dbReference>
<evidence type="ECO:0000313" key="2">
    <source>
        <dbReference type="Proteomes" id="UP000240357"/>
    </source>
</evidence>
<dbReference type="PANTHER" id="PTHR35580">
    <property type="entry name" value="CELL SURFACE GLYCOPROTEIN (S-LAYER PROTEIN)-LIKE PROTEIN"/>
    <property type="match status" value="1"/>
</dbReference>
<dbReference type="Gene3D" id="2.120.10.30">
    <property type="entry name" value="TolB, C-terminal domain"/>
    <property type="match status" value="1"/>
</dbReference>
<comment type="caution">
    <text evidence="1">The sequence shown here is derived from an EMBL/GenBank/DDBJ whole genome shotgun (WGS) entry which is preliminary data.</text>
</comment>
<evidence type="ECO:0000313" key="1">
    <source>
        <dbReference type="EMBL" id="PSR56458.1"/>
    </source>
</evidence>
<sequence>MIRHLLLVLKLTLVLLLLTPLAWGQPEQKFQWAKQGGGLSFDEGSSIGVDAESNSYVLGTFSDTARFGTFTVTPTPLVIGFSKDAVFMAKYDPKGQEVWAIKVSDSNLDFGNDMAVDDLGNIYVTGGFSGTVQFGTTTLISNGYGDMFFAKYDTNGSFIWAKKGGGSSFTIANSIALDGSGNSYVTGYFRANAVFGAFTLTSLGRDDAFLVKYDADGDVLWAKSAGGKAGTGSTEGTDAVVTLAGDCFFTGFFYGQATFDAVTLTGSNSPELKKDVFLAKYDSDGNVRWAQKISNPGEDTPGGLAVDSAGNCYATGDFVGSATFDAITLTSYGAEDAFLVKYDPAGKIIWAKNQGGPASDKGIDLAFQKGKIYVTGTFTGTAVFQNTVLTSKGGSDVFLGQWNAAGQEIFAVKAGGEAQDKVSKIALDSTGNAYVAGSFEKTSSFGDISITSQGNLDAFVAKFGQPFTGSNNPTITLSSLENFNYCAGPIVYLPFRTSGFFNPDNSFVAQLSDATGSFAAPVIIGTNSRSPIIATIPANTPVGSGYRIRVVAISPAISSNTSETALALFPLGLGAPIPNIITPNGDGLNDTFALVLSCQQVELKVYDRWGKLVYEQTDYQNTWNGANLAEGTYFYQLHSSKGQSWKGWVEISR</sequence>
<keyword evidence="2" id="KW-1185">Reference proteome</keyword>
<dbReference type="PANTHER" id="PTHR35580:SF1">
    <property type="entry name" value="PHYTASE-LIKE DOMAIN-CONTAINING PROTEIN"/>
    <property type="match status" value="1"/>
</dbReference>
<name>A0A2T2YLS0_9BACT</name>
<organism evidence="1 2">
    <name type="scientific">Adhaeribacter arboris</name>
    <dbReference type="NCBI Taxonomy" id="2072846"/>
    <lineage>
        <taxon>Bacteria</taxon>
        <taxon>Pseudomonadati</taxon>
        <taxon>Bacteroidota</taxon>
        <taxon>Cytophagia</taxon>
        <taxon>Cytophagales</taxon>
        <taxon>Hymenobacteraceae</taxon>
        <taxon>Adhaeribacter</taxon>
    </lineage>
</organism>
<dbReference type="InterPro" id="IPR052918">
    <property type="entry name" value="Motility_Chemotaxis_Reg"/>
</dbReference>
<evidence type="ECO:0008006" key="3">
    <source>
        <dbReference type="Google" id="ProtNLM"/>
    </source>
</evidence>
<gene>
    <name evidence="1" type="ORF">AHMF7605_24655</name>
</gene>
<dbReference type="InterPro" id="IPR010620">
    <property type="entry name" value="SBBP_repeat"/>
</dbReference>
<accession>A0A2T2YLS0</accession>
<dbReference type="InterPro" id="IPR026341">
    <property type="entry name" value="T9SS_type_B"/>
</dbReference>
<dbReference type="Pfam" id="PF13585">
    <property type="entry name" value="CHU_C"/>
    <property type="match status" value="1"/>
</dbReference>